<dbReference type="AlphaFoldDB" id="A0A1Y1XHN3"/>
<dbReference type="Proteomes" id="UP000193944">
    <property type="component" value="Unassembled WGS sequence"/>
</dbReference>
<evidence type="ECO:0000313" key="1">
    <source>
        <dbReference type="EMBL" id="ORX85202.1"/>
    </source>
</evidence>
<organism evidence="1 2">
    <name type="scientific">Anaeromyces robustus</name>
    <dbReference type="NCBI Taxonomy" id="1754192"/>
    <lineage>
        <taxon>Eukaryota</taxon>
        <taxon>Fungi</taxon>
        <taxon>Fungi incertae sedis</taxon>
        <taxon>Chytridiomycota</taxon>
        <taxon>Chytridiomycota incertae sedis</taxon>
        <taxon>Neocallimastigomycetes</taxon>
        <taxon>Neocallimastigales</taxon>
        <taxon>Neocallimastigaceae</taxon>
        <taxon>Anaeromyces</taxon>
    </lineage>
</organism>
<reference evidence="1 2" key="2">
    <citation type="submission" date="2016-08" db="EMBL/GenBank/DDBJ databases">
        <title>Pervasive Adenine N6-methylation of Active Genes in Fungi.</title>
        <authorList>
            <consortium name="DOE Joint Genome Institute"/>
            <person name="Mondo S.J."/>
            <person name="Dannebaum R.O."/>
            <person name="Kuo R.C."/>
            <person name="Labutti K."/>
            <person name="Haridas S."/>
            <person name="Kuo A."/>
            <person name="Salamov A."/>
            <person name="Ahrendt S.R."/>
            <person name="Lipzen A."/>
            <person name="Sullivan W."/>
            <person name="Andreopoulos W.B."/>
            <person name="Clum A."/>
            <person name="Lindquist E."/>
            <person name="Daum C."/>
            <person name="Ramamoorthy G.K."/>
            <person name="Gryganskyi A."/>
            <person name="Culley D."/>
            <person name="Magnuson J.K."/>
            <person name="James T.Y."/>
            <person name="O'Malley M.A."/>
            <person name="Stajich J.E."/>
            <person name="Spatafora J.W."/>
            <person name="Visel A."/>
            <person name="Grigoriev I.V."/>
        </authorList>
    </citation>
    <scope>NUCLEOTIDE SEQUENCE [LARGE SCALE GENOMIC DNA]</scope>
    <source>
        <strain evidence="1 2">S4</strain>
    </source>
</reference>
<sequence>MVSVHNPLNKKHSSYLVRNFTEKKNMKKMVSLNKFRRKNKHLVYDLYNRSENDFIEGSPINSLKRNSYSFSQYEDNIIPKTENNSRRSLKKSKSLITDTRLLEEIPCDYNSEGESTIMYKSDKEENSFEFQYGTLFGNEKMAACASNFLENWDTFISDISGEDDINRSEHYPSIENQINKEKQMVPNNSGYLTPTSQKDDSSSYEGNTIFNENIEDAMICEKNSEQAVNESNSSEFSPIIIDDFDDICPFENDDYEDERIRKILNADILPSDYIGKIPSIPEKPMGDLGKLMKKYHF</sequence>
<accession>A0A1Y1XHN3</accession>
<comment type="caution">
    <text evidence="1">The sequence shown here is derived from an EMBL/GenBank/DDBJ whole genome shotgun (WGS) entry which is preliminary data.</text>
</comment>
<keyword evidence="2" id="KW-1185">Reference proteome</keyword>
<evidence type="ECO:0000313" key="2">
    <source>
        <dbReference type="Proteomes" id="UP000193944"/>
    </source>
</evidence>
<dbReference type="EMBL" id="MCFG01000039">
    <property type="protein sequence ID" value="ORX85202.1"/>
    <property type="molecule type" value="Genomic_DNA"/>
</dbReference>
<gene>
    <name evidence="1" type="ORF">BCR32DRAFT_325575</name>
</gene>
<name>A0A1Y1XHN3_9FUNG</name>
<dbReference type="OrthoDB" id="2156670at2759"/>
<reference evidence="1 2" key="1">
    <citation type="submission" date="2016-08" db="EMBL/GenBank/DDBJ databases">
        <title>A Parts List for Fungal Cellulosomes Revealed by Comparative Genomics.</title>
        <authorList>
            <consortium name="DOE Joint Genome Institute"/>
            <person name="Haitjema C.H."/>
            <person name="Gilmore S.P."/>
            <person name="Henske J.K."/>
            <person name="Solomon K.V."/>
            <person name="De Groot R."/>
            <person name="Kuo A."/>
            <person name="Mondo S.J."/>
            <person name="Salamov A.A."/>
            <person name="Labutti K."/>
            <person name="Zhao Z."/>
            <person name="Chiniquy J."/>
            <person name="Barry K."/>
            <person name="Brewer H.M."/>
            <person name="Purvine S.O."/>
            <person name="Wright A.T."/>
            <person name="Boxma B."/>
            <person name="Van Alen T."/>
            <person name="Hackstein J.H."/>
            <person name="Baker S.E."/>
            <person name="Grigoriev I.V."/>
            <person name="O'Malley M.A."/>
        </authorList>
    </citation>
    <scope>NUCLEOTIDE SEQUENCE [LARGE SCALE GENOMIC DNA]</scope>
    <source>
        <strain evidence="1 2">S4</strain>
    </source>
</reference>
<protein>
    <submittedName>
        <fullName evidence="1">Uncharacterized protein</fullName>
    </submittedName>
</protein>
<proteinExistence type="predicted"/>